<evidence type="ECO:0000313" key="3">
    <source>
        <dbReference type="Proteomes" id="UP000317494"/>
    </source>
</evidence>
<feature type="chain" id="PRO_5021336712" evidence="1">
    <location>
        <begin position="25"/>
        <end position="438"/>
    </location>
</feature>
<comment type="caution">
    <text evidence="2">The sequence shown here is derived from an EMBL/GenBank/DDBJ whole genome shotgun (WGS) entry which is preliminary data.</text>
</comment>
<evidence type="ECO:0000256" key="1">
    <source>
        <dbReference type="SAM" id="SignalP"/>
    </source>
</evidence>
<dbReference type="EMBL" id="QEAN01000028">
    <property type="protein sequence ID" value="TPX52789.1"/>
    <property type="molecule type" value="Genomic_DNA"/>
</dbReference>
<evidence type="ECO:0000313" key="2">
    <source>
        <dbReference type="EMBL" id="TPX52789.1"/>
    </source>
</evidence>
<protein>
    <submittedName>
        <fullName evidence="2">Uncharacterized protein</fullName>
    </submittedName>
</protein>
<keyword evidence="3" id="KW-1185">Reference proteome</keyword>
<dbReference type="AlphaFoldDB" id="A0A507DM49"/>
<organism evidence="2 3">
    <name type="scientific">Synchytrium endobioticum</name>
    <dbReference type="NCBI Taxonomy" id="286115"/>
    <lineage>
        <taxon>Eukaryota</taxon>
        <taxon>Fungi</taxon>
        <taxon>Fungi incertae sedis</taxon>
        <taxon>Chytridiomycota</taxon>
        <taxon>Chytridiomycota incertae sedis</taxon>
        <taxon>Chytridiomycetes</taxon>
        <taxon>Synchytriales</taxon>
        <taxon>Synchytriaceae</taxon>
        <taxon>Synchytrium</taxon>
    </lineage>
</organism>
<accession>A0A507DM49</accession>
<name>A0A507DM49_9FUNG</name>
<dbReference type="Proteomes" id="UP000317494">
    <property type="component" value="Unassembled WGS sequence"/>
</dbReference>
<keyword evidence="1" id="KW-0732">Signal</keyword>
<sequence length="438" mass="49312">MARGFSMMLVITAITIMYMTSVHSSPASPATPVQDTPSTSEPGTRRLLQIFYFSPDESPIKAYNYYGSRLNFAKKEHYHDFITWLLDGTELMRIKTHDLAQVAANPDLQEDLVRQLADELDRLTVTDATYGTGSPWLGLDRSAEKHVELWLSLYQFCHSKIAARILLGKVYMMLQRNAPSLMHEIRDFEWVLSESAAQAQVVSRLTIDSALCHPFDFIPAGKSNIQLETFIGGAPDTDTKYKDWLAQGNCLIGFVRAKLDEALAAKNEYDIVLSADQLDRLSLMDSRMLNSCDEPDPELRNLCHTRCANRMYLVKMYLARTPVILPVAYVANRWPDLLTDLLTDIHSINDYSILGSVGESTDEEAFLDALDDTLRSHDSEFLPYESVAAFSPWNQRDSRSAVDTRGVRHDHGSGAYILEHGMLETPPSLEGPASQKRH</sequence>
<proteinExistence type="predicted"/>
<gene>
    <name evidence="2" type="ORF">SeMB42_g01175</name>
</gene>
<dbReference type="VEuPathDB" id="FungiDB:SeMB42_g01175"/>
<reference evidence="2 3" key="1">
    <citation type="journal article" date="2019" name="Sci. Rep.">
        <title>Comparative genomics of chytrid fungi reveal insights into the obligate biotrophic and pathogenic lifestyle of Synchytrium endobioticum.</title>
        <authorList>
            <person name="van de Vossenberg B.T.L.H."/>
            <person name="Warris S."/>
            <person name="Nguyen H.D.T."/>
            <person name="van Gent-Pelzer M.P.E."/>
            <person name="Joly D.L."/>
            <person name="van de Geest H.C."/>
            <person name="Bonants P.J.M."/>
            <person name="Smith D.S."/>
            <person name="Levesque C.A."/>
            <person name="van der Lee T.A.J."/>
        </authorList>
    </citation>
    <scope>NUCLEOTIDE SEQUENCE [LARGE SCALE GENOMIC DNA]</scope>
    <source>
        <strain evidence="2 3">MB42</strain>
    </source>
</reference>
<feature type="signal peptide" evidence="1">
    <location>
        <begin position="1"/>
        <end position="24"/>
    </location>
</feature>